<dbReference type="AlphaFoldDB" id="A0A517P886"/>
<sequence length="112" mass="10663">MAERPSERRLPASSVLTFAAAGIGAGLPPLAFAVGGDSAGRLVWAALIGTLGLLSGLAAAACQEGLGGRGRFASPIAAGVLCAVLSAPLTLVALLVGPALLGGGLADGPPPP</sequence>
<accession>A0A517P886</accession>
<keyword evidence="1" id="KW-1133">Transmembrane helix</keyword>
<keyword evidence="1" id="KW-0812">Transmembrane</keyword>
<protein>
    <submittedName>
        <fullName evidence="2">Uncharacterized protein</fullName>
    </submittedName>
</protein>
<dbReference type="KEGG" id="acaf:CA12_16710"/>
<evidence type="ECO:0000256" key="1">
    <source>
        <dbReference type="SAM" id="Phobius"/>
    </source>
</evidence>
<name>A0A517P886_9PLAN</name>
<feature type="transmembrane region" description="Helical" evidence="1">
    <location>
        <begin position="43"/>
        <end position="62"/>
    </location>
</feature>
<reference evidence="2 3" key="1">
    <citation type="submission" date="2019-02" db="EMBL/GenBank/DDBJ databases">
        <title>Deep-cultivation of Planctomycetes and their phenomic and genomic characterization uncovers novel biology.</title>
        <authorList>
            <person name="Wiegand S."/>
            <person name="Jogler M."/>
            <person name="Boedeker C."/>
            <person name="Pinto D."/>
            <person name="Vollmers J."/>
            <person name="Rivas-Marin E."/>
            <person name="Kohn T."/>
            <person name="Peeters S.H."/>
            <person name="Heuer A."/>
            <person name="Rast P."/>
            <person name="Oberbeckmann S."/>
            <person name="Bunk B."/>
            <person name="Jeske O."/>
            <person name="Meyerdierks A."/>
            <person name="Storesund J.E."/>
            <person name="Kallscheuer N."/>
            <person name="Luecker S."/>
            <person name="Lage O.M."/>
            <person name="Pohl T."/>
            <person name="Merkel B.J."/>
            <person name="Hornburger P."/>
            <person name="Mueller R.-W."/>
            <person name="Bruemmer F."/>
            <person name="Labrenz M."/>
            <person name="Spormann A.M."/>
            <person name="Op den Camp H."/>
            <person name="Overmann J."/>
            <person name="Amann R."/>
            <person name="Jetten M.S.M."/>
            <person name="Mascher T."/>
            <person name="Medema M.H."/>
            <person name="Devos D.P."/>
            <person name="Kaster A.-K."/>
            <person name="Ovreas L."/>
            <person name="Rohde M."/>
            <person name="Galperin M.Y."/>
            <person name="Jogler C."/>
        </authorList>
    </citation>
    <scope>NUCLEOTIDE SEQUENCE [LARGE SCALE GENOMIC DNA]</scope>
    <source>
        <strain evidence="2 3">CA12</strain>
    </source>
</reference>
<evidence type="ECO:0000313" key="3">
    <source>
        <dbReference type="Proteomes" id="UP000318741"/>
    </source>
</evidence>
<evidence type="ECO:0000313" key="2">
    <source>
        <dbReference type="EMBL" id="QDT15586.1"/>
    </source>
</evidence>
<organism evidence="2 3">
    <name type="scientific">Alienimonas californiensis</name>
    <dbReference type="NCBI Taxonomy" id="2527989"/>
    <lineage>
        <taxon>Bacteria</taxon>
        <taxon>Pseudomonadati</taxon>
        <taxon>Planctomycetota</taxon>
        <taxon>Planctomycetia</taxon>
        <taxon>Planctomycetales</taxon>
        <taxon>Planctomycetaceae</taxon>
        <taxon>Alienimonas</taxon>
    </lineage>
</organism>
<gene>
    <name evidence="2" type="ORF">CA12_16710</name>
</gene>
<feature type="transmembrane region" description="Helical" evidence="1">
    <location>
        <begin position="74"/>
        <end position="101"/>
    </location>
</feature>
<dbReference type="EMBL" id="CP036265">
    <property type="protein sequence ID" value="QDT15586.1"/>
    <property type="molecule type" value="Genomic_DNA"/>
</dbReference>
<keyword evidence="3" id="KW-1185">Reference proteome</keyword>
<proteinExistence type="predicted"/>
<dbReference type="Proteomes" id="UP000318741">
    <property type="component" value="Chromosome"/>
</dbReference>
<keyword evidence="1" id="KW-0472">Membrane</keyword>